<dbReference type="Proteomes" id="UP000310200">
    <property type="component" value="Unassembled WGS sequence"/>
</dbReference>
<sequence length="517" mass="57580">MKGANSEAEEDDRKKGPSDETGLLSGSTGVYRKHGWFETTFPPLVPLSSIREVRETERGKRKKERLYPRNKLPAVHTGVATTPSGTHRPPSPLSPSIENMRGGQEGTIRRPRETVFNGERTTKLLDYPAFYFHEFRRTSARNHNQPSPIPPVFLRKPKMHQFCPEIKPQKRRGEKPIKALSSIHRIHVIRKVVGGLRQQLSLKPTNVPSRVGIVCPKEEPARGMPFSKDLHDELGIDRGRRSIKRRHFGAQCGVFREGANGWRNETERREEKEWKRNKSSGRNKASYRAKTLFCRQPLRLDPRTAPSFLPREGCNVPLSNSKTPLNEVNCSESNWDLSEQITERERPAREAPLAGQMAFVSKSHVVSESEARPLSRSIIHGRSAFSCPPSPPIAIVFSGTTNLLLINVVFMVPRMAASEPLSFSGANESAGCTFSHATSGHETQKVAEKSRWLSPTLFAILSHAVTPEGELAVARENKKKESSGTATTTSVPLVVSRGSFSTDAAETRKLALQTSVI</sequence>
<keyword evidence="3" id="KW-1185">Reference proteome</keyword>
<evidence type="ECO:0000256" key="1">
    <source>
        <dbReference type="SAM" id="MobiDB-lite"/>
    </source>
</evidence>
<feature type="region of interest" description="Disordered" evidence="1">
    <location>
        <begin position="76"/>
        <end position="105"/>
    </location>
</feature>
<organism evidence="2 3">
    <name type="scientific">Temnothorax longispinosus</name>
    <dbReference type="NCBI Taxonomy" id="300112"/>
    <lineage>
        <taxon>Eukaryota</taxon>
        <taxon>Metazoa</taxon>
        <taxon>Ecdysozoa</taxon>
        <taxon>Arthropoda</taxon>
        <taxon>Hexapoda</taxon>
        <taxon>Insecta</taxon>
        <taxon>Pterygota</taxon>
        <taxon>Neoptera</taxon>
        <taxon>Endopterygota</taxon>
        <taxon>Hymenoptera</taxon>
        <taxon>Apocrita</taxon>
        <taxon>Aculeata</taxon>
        <taxon>Formicoidea</taxon>
        <taxon>Formicidae</taxon>
        <taxon>Myrmicinae</taxon>
        <taxon>Temnothorax</taxon>
    </lineage>
</organism>
<proteinExistence type="predicted"/>
<feature type="compositionally biased region" description="Basic and acidic residues" evidence="1">
    <location>
        <begin position="264"/>
        <end position="276"/>
    </location>
</feature>
<accession>A0A4V3SB79</accession>
<comment type="caution">
    <text evidence="2">The sequence shown here is derived from an EMBL/GenBank/DDBJ whole genome shotgun (WGS) entry which is preliminary data.</text>
</comment>
<dbReference type="AlphaFoldDB" id="A0A4V3SB79"/>
<reference evidence="2 3" key="1">
    <citation type="journal article" date="2019" name="Philos. Trans. R. Soc. Lond., B, Biol. Sci.">
        <title>Ant behaviour and brain gene expression of defending hosts depend on the ecological success of the intruding social parasite.</title>
        <authorList>
            <person name="Kaur R."/>
            <person name="Stoldt M."/>
            <person name="Jongepier E."/>
            <person name="Feldmeyer B."/>
            <person name="Menzel F."/>
            <person name="Bornberg-Bauer E."/>
            <person name="Foitzik S."/>
        </authorList>
    </citation>
    <scope>NUCLEOTIDE SEQUENCE [LARGE SCALE GENOMIC DNA]</scope>
    <source>
        <tissue evidence="2">Whole body</tissue>
    </source>
</reference>
<evidence type="ECO:0000313" key="3">
    <source>
        <dbReference type="Proteomes" id="UP000310200"/>
    </source>
</evidence>
<evidence type="ECO:0000313" key="2">
    <source>
        <dbReference type="EMBL" id="TGZ51854.1"/>
    </source>
</evidence>
<feature type="region of interest" description="Disordered" evidence="1">
    <location>
        <begin position="1"/>
        <end position="29"/>
    </location>
</feature>
<feature type="region of interest" description="Disordered" evidence="1">
    <location>
        <begin position="263"/>
        <end position="283"/>
    </location>
</feature>
<name>A0A4V3SB79_9HYME</name>
<dbReference type="EMBL" id="QBLH01001448">
    <property type="protein sequence ID" value="TGZ51854.1"/>
    <property type="molecule type" value="Genomic_DNA"/>
</dbReference>
<protein>
    <submittedName>
        <fullName evidence="2">Uncharacterized protein</fullName>
    </submittedName>
</protein>
<gene>
    <name evidence="2" type="ORF">DBV15_08729</name>
</gene>